<dbReference type="Gene3D" id="3.30.1330.60">
    <property type="entry name" value="OmpA-like domain"/>
    <property type="match status" value="1"/>
</dbReference>
<dbReference type="EMBL" id="QJJY01000051">
    <property type="protein sequence ID" value="PXX21401.1"/>
    <property type="molecule type" value="Genomic_DNA"/>
</dbReference>
<dbReference type="CDD" id="cd07185">
    <property type="entry name" value="OmpA_C-like"/>
    <property type="match status" value="1"/>
</dbReference>
<dbReference type="SUPFAM" id="SSF103088">
    <property type="entry name" value="OmpA-like"/>
    <property type="match status" value="1"/>
</dbReference>
<evidence type="ECO:0000313" key="4">
    <source>
        <dbReference type="EMBL" id="PXX21401.1"/>
    </source>
</evidence>
<dbReference type="PANTHER" id="PTHR30329">
    <property type="entry name" value="STATOR ELEMENT OF FLAGELLAR MOTOR COMPLEX"/>
    <property type="match status" value="1"/>
</dbReference>
<dbReference type="RefSeq" id="WP_258365365.1">
    <property type="nucleotide sequence ID" value="NZ_QJJY01000051.1"/>
</dbReference>
<evidence type="ECO:0000313" key="5">
    <source>
        <dbReference type="Proteomes" id="UP000247755"/>
    </source>
</evidence>
<keyword evidence="1" id="KW-0472">Membrane</keyword>
<reference evidence="4 5" key="1">
    <citation type="submission" date="2018-05" db="EMBL/GenBank/DDBJ databases">
        <title>Comparative genomics of bacterial root endophytes of switchgrass collected from native prairies over two seasons.</title>
        <authorList>
            <person name="Tang Y."/>
        </authorList>
    </citation>
    <scope>NUCLEOTIDE SEQUENCE [LARGE SCALE GENOMIC DNA]</scope>
    <source>
        <strain evidence="4 5">NFIX32</strain>
    </source>
</reference>
<evidence type="ECO:0000259" key="3">
    <source>
        <dbReference type="PROSITE" id="PS51123"/>
    </source>
</evidence>
<dbReference type="PANTHER" id="PTHR30329:SF21">
    <property type="entry name" value="LIPOPROTEIN YIAD-RELATED"/>
    <property type="match status" value="1"/>
</dbReference>
<gene>
    <name evidence="4" type="ORF">NA66_10518</name>
</gene>
<evidence type="ECO:0000256" key="1">
    <source>
        <dbReference type="PROSITE-ProRule" id="PRU00473"/>
    </source>
</evidence>
<dbReference type="AlphaFoldDB" id="A0A318I8W3"/>
<comment type="caution">
    <text evidence="4">The sequence shown here is derived from an EMBL/GenBank/DDBJ whole genome shotgun (WGS) entry which is preliminary data.</text>
</comment>
<feature type="signal peptide" evidence="2">
    <location>
        <begin position="1"/>
        <end position="31"/>
    </location>
</feature>
<dbReference type="GO" id="GO:0016020">
    <property type="term" value="C:membrane"/>
    <property type="evidence" value="ECO:0007669"/>
    <property type="project" value="UniProtKB-UniRule"/>
</dbReference>
<dbReference type="Pfam" id="PF00691">
    <property type="entry name" value="OmpA"/>
    <property type="match status" value="1"/>
</dbReference>
<evidence type="ECO:0000256" key="2">
    <source>
        <dbReference type="SAM" id="SignalP"/>
    </source>
</evidence>
<sequence length="327" mass="34337">MNATMKLNKTMKHLLFAGAVLMGAATLPAIAQPSNVAPAMSLSSAGTQAGKVFGETYAPVGVVGAQQAQIVYYRAGAGAATRSAAHVYVDGDFQTALLPNGYTVFCVAAGEHTLGAYLNEAPLYRGKTTDRFSANLQGGKTYFLKVQEGGNGAPQALPREQAERELSGARAQVHALPRASAVQACQTTPLPAAPAQPQYKDYTLSSDLLFAFGKSGYNDITGRGREEVGRMVEQIRAENTTLSQILVIGHADQIGSDAAAEKLGAARAATVRRMLIERGLPAAKISTESAGNTEPVVEACHGSKQAQIACYAPNRRVVVRVDASRAM</sequence>
<organism evidence="4 5">
    <name type="scientific">Burkholderia pyrrocinia</name>
    <name type="common">Pseudomonas pyrrocinia</name>
    <dbReference type="NCBI Taxonomy" id="60550"/>
    <lineage>
        <taxon>Bacteria</taxon>
        <taxon>Pseudomonadati</taxon>
        <taxon>Pseudomonadota</taxon>
        <taxon>Betaproteobacteria</taxon>
        <taxon>Burkholderiales</taxon>
        <taxon>Burkholderiaceae</taxon>
        <taxon>Burkholderia</taxon>
        <taxon>Burkholderia cepacia complex</taxon>
    </lineage>
</organism>
<dbReference type="InterPro" id="IPR050330">
    <property type="entry name" value="Bact_OuterMem_StrucFunc"/>
</dbReference>
<dbReference type="Proteomes" id="UP000247755">
    <property type="component" value="Unassembled WGS sequence"/>
</dbReference>
<keyword evidence="2" id="KW-0732">Signal</keyword>
<accession>A0A318I8W3</accession>
<feature type="domain" description="OmpA-like" evidence="3">
    <location>
        <begin position="197"/>
        <end position="325"/>
    </location>
</feature>
<dbReference type="PROSITE" id="PS51123">
    <property type="entry name" value="OMPA_2"/>
    <property type="match status" value="1"/>
</dbReference>
<dbReference type="InterPro" id="IPR006665">
    <property type="entry name" value="OmpA-like"/>
</dbReference>
<name>A0A318I8W3_BURPY</name>
<protein>
    <submittedName>
        <fullName evidence="4">OOP family OmpA-OmpF porin</fullName>
    </submittedName>
</protein>
<dbReference type="InterPro" id="IPR036737">
    <property type="entry name" value="OmpA-like_sf"/>
</dbReference>
<proteinExistence type="predicted"/>
<feature type="chain" id="PRO_5016267207" evidence="2">
    <location>
        <begin position="32"/>
        <end position="327"/>
    </location>
</feature>